<dbReference type="InterPro" id="IPR012337">
    <property type="entry name" value="RNaseH-like_sf"/>
</dbReference>
<dbReference type="PANTHER" id="PTHR30231:SF2">
    <property type="entry name" value="RIBONUCLEASE T"/>
    <property type="match status" value="1"/>
</dbReference>
<feature type="binding site" evidence="5">
    <location>
        <position position="21"/>
    </location>
    <ligand>
        <name>Mg(2+)</name>
        <dbReference type="ChEBI" id="CHEBI:18420"/>
        <label>2</label>
        <note>catalytic</note>
    </ligand>
</feature>
<comment type="subunit">
    <text evidence="5">Homodimer.</text>
</comment>
<comment type="similarity">
    <text evidence="5">Belongs to the RNase T family.</text>
</comment>
<evidence type="ECO:0000256" key="2">
    <source>
        <dbReference type="ARBA" id="ARBA00022722"/>
    </source>
</evidence>
<feature type="site" description="Important for substrate binding and specificity" evidence="5">
    <location>
        <position position="144"/>
    </location>
</feature>
<comment type="cofactor">
    <cofactor evidence="5">
        <name>Mg(2+)</name>
        <dbReference type="ChEBI" id="CHEBI:18420"/>
    </cofactor>
    <text evidence="5">Binds two Mg(2+) per subunit. The active form of the enzyme binds two Mg(2+) ions in its active site. The first Mg(2+) forms only one salt bridge with the protein.</text>
</comment>
<dbReference type="GO" id="GO:0008033">
    <property type="term" value="P:tRNA processing"/>
    <property type="evidence" value="ECO:0007669"/>
    <property type="project" value="UniProtKB-KW"/>
</dbReference>
<feature type="binding site" evidence="5">
    <location>
        <position position="21"/>
    </location>
    <ligand>
        <name>Mg(2+)</name>
        <dbReference type="ChEBI" id="CHEBI:18420"/>
        <label>1</label>
        <note>catalytic</note>
    </ligand>
</feature>
<comment type="function">
    <text evidence="5">Trims short 3' overhangs of a variety of RNA species, leaving a one or two nucleotide 3' overhang. Responsible for the end-turnover of tRNA: specifically removes the terminal AMP residue from uncharged tRNA (tRNA-C-C-A). Also appears to be involved in tRNA biosynthesis.</text>
</comment>
<keyword evidence="1 5" id="KW-0819">tRNA processing</keyword>
<evidence type="ECO:0000256" key="4">
    <source>
        <dbReference type="ARBA" id="ARBA00022839"/>
    </source>
</evidence>
<feature type="binding site" evidence="5">
    <location>
        <position position="179"/>
    </location>
    <ligand>
        <name>Mg(2+)</name>
        <dbReference type="ChEBI" id="CHEBI:18420"/>
        <label>2</label>
        <note>catalytic</note>
    </ligand>
</feature>
<dbReference type="EC" id="3.1.13.-" evidence="5"/>
<reference evidence="6 7" key="1">
    <citation type="journal article" date="2014" name="Genome Announc.">
        <title>Comparative Genome Analysis of Two Isolates of the Fish Pathogen Piscirickettsia salmonis from Different Hosts Reveals Major Differences in Virulence-Associated Secretion Systems.</title>
        <authorList>
            <person name="Bohle H."/>
            <person name="Henriquez P."/>
            <person name="Grothusen H."/>
            <person name="Navas E."/>
            <person name="Sandoval A."/>
            <person name="Bustamante F."/>
            <person name="Bustos P."/>
            <person name="Mancilla M."/>
        </authorList>
    </citation>
    <scope>NUCLEOTIDE SEQUENCE [LARGE SCALE GENOMIC DNA]</scope>
    <source>
        <strain evidence="7">B1-32597</strain>
    </source>
</reference>
<keyword evidence="5" id="KW-0460">Magnesium</keyword>
<proteinExistence type="inferred from homology"/>
<dbReference type="InterPro" id="IPR036397">
    <property type="entry name" value="RNaseH_sf"/>
</dbReference>
<feature type="binding site" evidence="5">
    <location>
        <position position="23"/>
    </location>
    <ligand>
        <name>Mg(2+)</name>
        <dbReference type="ChEBI" id="CHEBI:18420"/>
        <label>2</label>
        <note>catalytic</note>
    </ligand>
</feature>
<feature type="binding site" evidence="5">
    <location>
        <position position="184"/>
    </location>
    <ligand>
        <name>Mg(2+)</name>
        <dbReference type="ChEBI" id="CHEBI:18420"/>
        <label>2</label>
        <note>catalytic</note>
    </ligand>
</feature>
<keyword evidence="5" id="KW-0479">Metal-binding</keyword>
<evidence type="ECO:0000313" key="7">
    <source>
        <dbReference type="Proteomes" id="UP000029558"/>
    </source>
</evidence>
<dbReference type="GO" id="GO:0008408">
    <property type="term" value="F:3'-5' exonuclease activity"/>
    <property type="evidence" value="ECO:0007669"/>
    <property type="project" value="TreeGrafter"/>
</dbReference>
<dbReference type="SMART" id="SM00479">
    <property type="entry name" value="EXOIII"/>
    <property type="match status" value="1"/>
</dbReference>
<dbReference type="OrthoDB" id="9778264at2"/>
<evidence type="ECO:0000256" key="3">
    <source>
        <dbReference type="ARBA" id="ARBA00022801"/>
    </source>
</evidence>
<dbReference type="RefSeq" id="WP_027243005.1">
    <property type="nucleotide sequence ID" value="NZ_CP012508.1"/>
</dbReference>
<protein>
    <recommendedName>
        <fullName evidence="5">Ribonuclease T</fullName>
        <ecNumber evidence="5">3.1.13.-</ecNumber>
    </recommendedName>
    <alternativeName>
        <fullName evidence="5">Exoribonuclease T</fullName>
        <shortName evidence="5">RNase T</shortName>
    </alternativeName>
</protein>
<sequence length="208" mass="22545">MPTPSISIAQRFRGFLPIIIDVETGGLNAATDALLEIAAVIVDFNDEGQLVPIKTISTHVQPFTGANIDPEALKINKIDPDSPLRGAINEAEALKKIFTPIREKLKESDCNRAILTGHNPILDLNFLNKAVSRSGIKRNPFHPFSSFDTATLAGLAVGQTVLAISCKAAGIEFDYTKAHGAHYDAEKTAELFCLIVNRWQALGGWPLN</sequence>
<dbReference type="NCBIfam" id="TIGR01298">
    <property type="entry name" value="RNaseT"/>
    <property type="match status" value="1"/>
</dbReference>
<dbReference type="InterPro" id="IPR013520">
    <property type="entry name" value="Ribonucl_H"/>
</dbReference>
<dbReference type="Gene3D" id="3.30.420.10">
    <property type="entry name" value="Ribonuclease H-like superfamily/Ribonuclease H"/>
    <property type="match status" value="1"/>
</dbReference>
<dbReference type="AlphaFoldDB" id="A0A1L6T9A2"/>
<dbReference type="Proteomes" id="UP000029558">
    <property type="component" value="Chromosome"/>
</dbReference>
<dbReference type="GO" id="GO:0016896">
    <property type="term" value="F:RNA exonuclease activity, producing 5'-phosphomonoesters"/>
    <property type="evidence" value="ECO:0007669"/>
    <property type="project" value="UniProtKB-UniRule"/>
</dbReference>
<dbReference type="HAMAP" id="MF_00157">
    <property type="entry name" value="RNase_T"/>
    <property type="match status" value="1"/>
</dbReference>
<dbReference type="EMBL" id="CP012508">
    <property type="protein sequence ID" value="ALB21733.1"/>
    <property type="molecule type" value="Genomic_DNA"/>
</dbReference>
<gene>
    <name evidence="5" type="primary">rnt</name>
    <name evidence="6" type="ORF">KU39_549</name>
</gene>
<evidence type="ECO:0000256" key="1">
    <source>
        <dbReference type="ARBA" id="ARBA00022694"/>
    </source>
</evidence>
<dbReference type="GO" id="GO:0000287">
    <property type="term" value="F:magnesium ion binding"/>
    <property type="evidence" value="ECO:0007669"/>
    <property type="project" value="UniProtKB-UniRule"/>
</dbReference>
<keyword evidence="3 5" id="KW-0378">Hydrolase</keyword>
<dbReference type="SUPFAM" id="SSF53098">
    <property type="entry name" value="Ribonuclease H-like"/>
    <property type="match status" value="1"/>
</dbReference>
<keyword evidence="4 5" id="KW-0269">Exonuclease</keyword>
<evidence type="ECO:0000256" key="5">
    <source>
        <dbReference type="HAMAP-Rule" id="MF_00157"/>
    </source>
</evidence>
<dbReference type="Pfam" id="PF00929">
    <property type="entry name" value="RNase_T"/>
    <property type="match status" value="1"/>
</dbReference>
<feature type="active site" description="Proton donor/acceptor" evidence="5">
    <location>
        <position position="179"/>
    </location>
</feature>
<dbReference type="GO" id="GO:0005829">
    <property type="term" value="C:cytosol"/>
    <property type="evidence" value="ECO:0007669"/>
    <property type="project" value="TreeGrafter"/>
</dbReference>
<dbReference type="GO" id="GO:0045004">
    <property type="term" value="P:DNA replication proofreading"/>
    <property type="evidence" value="ECO:0007669"/>
    <property type="project" value="TreeGrafter"/>
</dbReference>
<dbReference type="InterPro" id="IPR005987">
    <property type="entry name" value="RNase_T"/>
</dbReference>
<comment type="caution">
    <text evidence="5">Lacks conserved residue(s) required for the propagation of feature annotation.</text>
</comment>
<name>A0A1L6T9A2_PISSA</name>
<accession>A0A1L6T9A2</accession>
<evidence type="ECO:0000313" key="6">
    <source>
        <dbReference type="EMBL" id="ALB21733.1"/>
    </source>
</evidence>
<organism evidence="6 7">
    <name type="scientific">Piscirickettsia salmonis</name>
    <dbReference type="NCBI Taxonomy" id="1238"/>
    <lineage>
        <taxon>Bacteria</taxon>
        <taxon>Pseudomonadati</taxon>
        <taxon>Pseudomonadota</taxon>
        <taxon>Gammaproteobacteria</taxon>
        <taxon>Thiotrichales</taxon>
        <taxon>Piscirickettsiaceae</taxon>
        <taxon>Piscirickettsia</taxon>
    </lineage>
</organism>
<dbReference type="GO" id="GO:0003676">
    <property type="term" value="F:nucleic acid binding"/>
    <property type="evidence" value="ECO:0007669"/>
    <property type="project" value="InterPro"/>
</dbReference>
<keyword evidence="2 5" id="KW-0540">Nuclease</keyword>
<dbReference type="PANTHER" id="PTHR30231">
    <property type="entry name" value="DNA POLYMERASE III SUBUNIT EPSILON"/>
    <property type="match status" value="1"/>
</dbReference>